<keyword evidence="2" id="KW-0678">Repressor</keyword>
<reference evidence="11" key="1">
    <citation type="submission" date="2012-12" db="EMBL/GenBank/DDBJ databases">
        <authorList>
            <person name="Hellsten U."/>
            <person name="Grimwood J."/>
            <person name="Chapman J.A."/>
            <person name="Shapiro H."/>
            <person name="Aerts A."/>
            <person name="Otillar R.P."/>
            <person name="Terry A.Y."/>
            <person name="Boore J.L."/>
            <person name="Simakov O."/>
            <person name="Marletaz F."/>
            <person name="Cho S.-J."/>
            <person name="Edsinger-Gonzales E."/>
            <person name="Havlak P."/>
            <person name="Kuo D.-H."/>
            <person name="Larsson T."/>
            <person name="Lv J."/>
            <person name="Arendt D."/>
            <person name="Savage R."/>
            <person name="Osoegawa K."/>
            <person name="de Jong P."/>
            <person name="Lindberg D.R."/>
            <person name="Seaver E.C."/>
            <person name="Weisblat D.A."/>
            <person name="Putnam N.H."/>
            <person name="Grigoriev I.V."/>
            <person name="Rokhsar D.S."/>
        </authorList>
    </citation>
    <scope>NUCLEOTIDE SEQUENCE</scope>
    <source>
        <strain evidence="11">I ESC-2004</strain>
    </source>
</reference>
<keyword evidence="4" id="KW-0804">Transcription</keyword>
<dbReference type="EMBL" id="AMQN01001757">
    <property type="status" value="NOT_ANNOTATED_CDS"/>
    <property type="molecule type" value="Genomic_DNA"/>
</dbReference>
<feature type="region of interest" description="Disordered" evidence="8">
    <location>
        <begin position="177"/>
        <end position="199"/>
    </location>
</feature>
<dbReference type="GO" id="GO:0010468">
    <property type="term" value="P:regulation of gene expression"/>
    <property type="evidence" value="ECO:0007669"/>
    <property type="project" value="UniProtKB-ARBA"/>
</dbReference>
<sequence>MPVIDEKNETEDDEMDQDSPDFDKSDDDESDSGSSDDGDSSEIDEAEIERRRNECLDDMNALEEQFFELKEHLCKERLGQVEAKLSEVRAEKALEYLEPLAELQENMRIHTQVAGILKELRIQNVKNQSEAESQAAMQNFESEKMLLFDHVRQELEDKIRRLEEDRHNIDISTEFLQSSNKRRKKGSGPLPHFTTPGDRRRKPVTVTDILFVYLVKHPDIVEDWTTIKKALKQSEKKKKAIHPKQEKHPFAARFEDGKLFYENEWYSRGHHIIIDNKEDSPVHASITAINTGEVWVKRSDGNKSKLYIAQLQKGKYTVRHVPY</sequence>
<dbReference type="PANTHER" id="PTHR21964">
    <property type="entry name" value="BREAST CANCER METASTASIS-SUPPRESSOR 1"/>
    <property type="match status" value="1"/>
</dbReference>
<feature type="coiled-coil region" evidence="7">
    <location>
        <begin position="145"/>
        <end position="172"/>
    </location>
</feature>
<comment type="subcellular location">
    <subcellularLocation>
        <location evidence="1">Nucleus</location>
    </subcellularLocation>
</comment>
<reference evidence="10" key="3">
    <citation type="submission" date="2015-06" db="UniProtKB">
        <authorList>
            <consortium name="EnsemblMetazoa"/>
        </authorList>
    </citation>
    <scope>IDENTIFICATION</scope>
</reference>
<reference evidence="9 11" key="2">
    <citation type="journal article" date="2013" name="Nature">
        <title>Insights into bilaterian evolution from three spiralian genomes.</title>
        <authorList>
            <person name="Simakov O."/>
            <person name="Marletaz F."/>
            <person name="Cho S.J."/>
            <person name="Edsinger-Gonzales E."/>
            <person name="Havlak P."/>
            <person name="Hellsten U."/>
            <person name="Kuo D.H."/>
            <person name="Larsson T."/>
            <person name="Lv J."/>
            <person name="Arendt D."/>
            <person name="Savage R."/>
            <person name="Osoegawa K."/>
            <person name="de Jong P."/>
            <person name="Grimwood J."/>
            <person name="Chapman J.A."/>
            <person name="Shapiro H."/>
            <person name="Aerts A."/>
            <person name="Otillar R.P."/>
            <person name="Terry A.Y."/>
            <person name="Boore J.L."/>
            <person name="Grigoriev I.V."/>
            <person name="Lindberg D.R."/>
            <person name="Seaver E.C."/>
            <person name="Weisblat D.A."/>
            <person name="Putnam N.H."/>
            <person name="Rokhsar D.S."/>
        </authorList>
    </citation>
    <scope>NUCLEOTIDE SEQUENCE</scope>
    <source>
        <strain evidence="9 11">I ESC-2004</strain>
    </source>
</reference>
<dbReference type="Proteomes" id="UP000014760">
    <property type="component" value="Unassembled WGS sequence"/>
</dbReference>
<evidence type="ECO:0000313" key="10">
    <source>
        <dbReference type="EnsemblMetazoa" id="CapteP94286"/>
    </source>
</evidence>
<feature type="region of interest" description="Disordered" evidence="8">
    <location>
        <begin position="1"/>
        <end position="50"/>
    </location>
</feature>
<dbReference type="InterPro" id="IPR013907">
    <property type="entry name" value="Sds3"/>
</dbReference>
<dbReference type="Pfam" id="PF08598">
    <property type="entry name" value="Sds3"/>
    <property type="match status" value="1"/>
</dbReference>
<dbReference type="EMBL" id="KB305378">
    <property type="protein sequence ID" value="ELU01106.1"/>
    <property type="molecule type" value="Genomic_DNA"/>
</dbReference>
<evidence type="ECO:0008006" key="12">
    <source>
        <dbReference type="Google" id="ProtNLM"/>
    </source>
</evidence>
<evidence type="ECO:0000313" key="11">
    <source>
        <dbReference type="Proteomes" id="UP000014760"/>
    </source>
</evidence>
<evidence type="ECO:0000256" key="7">
    <source>
        <dbReference type="SAM" id="Coils"/>
    </source>
</evidence>
<dbReference type="OrthoDB" id="20886at2759"/>
<dbReference type="HOGENOM" id="CLU_050862_2_0_1"/>
<keyword evidence="5" id="KW-0539">Nucleus</keyword>
<keyword evidence="11" id="KW-1185">Reference proteome</keyword>
<name>R7U4R5_CAPTE</name>
<dbReference type="OMA" id="QDSIRCE"/>
<dbReference type="AlphaFoldDB" id="R7U4R5"/>
<keyword evidence="3" id="KW-0805">Transcription regulation</keyword>
<dbReference type="FunCoup" id="R7U4R5">
    <property type="interactions" value="601"/>
</dbReference>
<evidence type="ECO:0000256" key="5">
    <source>
        <dbReference type="ARBA" id="ARBA00023242"/>
    </source>
</evidence>
<dbReference type="STRING" id="283909.R7U4R5"/>
<dbReference type="EnsemblMetazoa" id="CapteT94286">
    <property type="protein sequence ID" value="CapteP94286"/>
    <property type="gene ID" value="CapteG94286"/>
</dbReference>
<comment type="similarity">
    <text evidence="6">Belongs to the BRMS1 family.</text>
</comment>
<dbReference type="SMART" id="SM01401">
    <property type="entry name" value="Sds3"/>
    <property type="match status" value="1"/>
</dbReference>
<gene>
    <name evidence="9" type="ORF">CAPTEDRAFT_94286</name>
</gene>
<evidence type="ECO:0000256" key="3">
    <source>
        <dbReference type="ARBA" id="ARBA00023015"/>
    </source>
</evidence>
<evidence type="ECO:0000256" key="1">
    <source>
        <dbReference type="ARBA" id="ARBA00004123"/>
    </source>
</evidence>
<evidence type="ECO:0000256" key="2">
    <source>
        <dbReference type="ARBA" id="ARBA00022491"/>
    </source>
</evidence>
<protein>
    <recommendedName>
        <fullName evidence="12">Breast cancer metastasis-suppressor 1-like protein</fullName>
    </recommendedName>
</protein>
<evidence type="ECO:0000256" key="6">
    <source>
        <dbReference type="ARBA" id="ARBA00038256"/>
    </source>
</evidence>
<evidence type="ECO:0000256" key="8">
    <source>
        <dbReference type="SAM" id="MobiDB-lite"/>
    </source>
</evidence>
<dbReference type="Gene3D" id="1.20.5.1500">
    <property type="match status" value="1"/>
</dbReference>
<evidence type="ECO:0000313" key="9">
    <source>
        <dbReference type="EMBL" id="ELU01106.1"/>
    </source>
</evidence>
<accession>R7U4R5</accession>
<evidence type="ECO:0000256" key="4">
    <source>
        <dbReference type="ARBA" id="ARBA00023163"/>
    </source>
</evidence>
<feature type="compositionally biased region" description="Acidic residues" evidence="8">
    <location>
        <begin position="8"/>
        <end position="47"/>
    </location>
</feature>
<proteinExistence type="inferred from homology"/>
<dbReference type="FunFam" id="1.20.5.1500:FF:000002">
    <property type="entry name" value="breast cancer metastasis-suppressor 1-like protein-A"/>
    <property type="match status" value="1"/>
</dbReference>
<dbReference type="GO" id="GO:0005654">
    <property type="term" value="C:nucleoplasm"/>
    <property type="evidence" value="ECO:0007669"/>
    <property type="project" value="UniProtKB-ARBA"/>
</dbReference>
<keyword evidence="7" id="KW-0175">Coiled coil</keyword>
<organism evidence="9">
    <name type="scientific">Capitella teleta</name>
    <name type="common">Polychaete worm</name>
    <dbReference type="NCBI Taxonomy" id="283909"/>
    <lineage>
        <taxon>Eukaryota</taxon>
        <taxon>Metazoa</taxon>
        <taxon>Spiralia</taxon>
        <taxon>Lophotrochozoa</taxon>
        <taxon>Annelida</taxon>
        <taxon>Polychaeta</taxon>
        <taxon>Sedentaria</taxon>
        <taxon>Scolecida</taxon>
        <taxon>Capitellidae</taxon>
        <taxon>Capitella</taxon>
    </lineage>
</organism>